<reference evidence="1 2" key="1">
    <citation type="journal article" date="2022" name="Genome Biol. Evol.">
        <title>The Spruce Budworm Genome: Reconstructing the Evolutionary History of Antifreeze Proteins.</title>
        <authorList>
            <person name="Beliveau C."/>
            <person name="Gagne P."/>
            <person name="Picq S."/>
            <person name="Vernygora O."/>
            <person name="Keeling C.I."/>
            <person name="Pinkney K."/>
            <person name="Doucet D."/>
            <person name="Wen F."/>
            <person name="Johnston J.S."/>
            <person name="Maaroufi H."/>
            <person name="Boyle B."/>
            <person name="Laroche J."/>
            <person name="Dewar K."/>
            <person name="Juretic N."/>
            <person name="Blackburn G."/>
            <person name="Nisole A."/>
            <person name="Brunet B."/>
            <person name="Brandao M."/>
            <person name="Lumley L."/>
            <person name="Duan J."/>
            <person name="Quan G."/>
            <person name="Lucarotti C.J."/>
            <person name="Roe A.D."/>
            <person name="Sperling F.A.H."/>
            <person name="Levesque R.C."/>
            <person name="Cusson M."/>
        </authorList>
    </citation>
    <scope>NUCLEOTIDE SEQUENCE [LARGE SCALE GENOMIC DNA]</scope>
    <source>
        <strain evidence="1">Glfc:IPQL:Cfum</strain>
    </source>
</reference>
<accession>A0ACC0JVZ6</accession>
<name>A0ACC0JVZ6_CHOFU</name>
<dbReference type="EMBL" id="CM046103">
    <property type="protein sequence ID" value="KAI8428140.1"/>
    <property type="molecule type" value="Genomic_DNA"/>
</dbReference>
<keyword evidence="2" id="KW-1185">Reference proteome</keyword>
<evidence type="ECO:0000313" key="2">
    <source>
        <dbReference type="Proteomes" id="UP001064048"/>
    </source>
</evidence>
<gene>
    <name evidence="1" type="ORF">MSG28_002394</name>
</gene>
<comment type="caution">
    <text evidence="1">The sequence shown here is derived from an EMBL/GenBank/DDBJ whole genome shotgun (WGS) entry which is preliminary data.</text>
</comment>
<organism evidence="1 2">
    <name type="scientific">Choristoneura fumiferana</name>
    <name type="common">Spruce budworm moth</name>
    <name type="synonym">Archips fumiferana</name>
    <dbReference type="NCBI Taxonomy" id="7141"/>
    <lineage>
        <taxon>Eukaryota</taxon>
        <taxon>Metazoa</taxon>
        <taxon>Ecdysozoa</taxon>
        <taxon>Arthropoda</taxon>
        <taxon>Hexapoda</taxon>
        <taxon>Insecta</taxon>
        <taxon>Pterygota</taxon>
        <taxon>Neoptera</taxon>
        <taxon>Endopterygota</taxon>
        <taxon>Lepidoptera</taxon>
        <taxon>Glossata</taxon>
        <taxon>Ditrysia</taxon>
        <taxon>Tortricoidea</taxon>
        <taxon>Tortricidae</taxon>
        <taxon>Tortricinae</taxon>
        <taxon>Choristoneura</taxon>
    </lineage>
</organism>
<sequence length="871" mass="97007">MLSLGQLSQMVKEHLGLYTSDDGILHFSKWVIAESSVAGRGLFATEDILPGEVLFVDHPLISGPRAASIEIEPHGCTVCCKIDAENTFKCPKCGLLLCSEQCQSDNVHFNDCNVISRWVFKIPVEDFDYRTVPRALTAIRALLLNDDQKQLLSALQAHVLPQHGTEIRDLQEYFEIPESEVEFMRLACCVLDANAYQIATAYGKKEMSRRGLYPVSALMNHNCVPNTKYSYNSEAQMTVKASKHIQAGTEIFTCYSGFLWGTPSRQAQLYKTKHFLCKCDRCADPTERGTMLAALKCFSTECPGNLLPIQPLNTTSAWQCLECGLRVPRKNIGAVQSAVGSLLGSVNFGSVDSLEKFLTTRITKYIPKTNQVVVDLQCCLIWEFGEAEGLRWHELSEGRLALKESLCRGTLRTAAALGAGDAHLRGRLLYHLHAALAERARRCPDQYEELKPEIESTIEQAYSILQGDISAPPDLDLRHLGFKINTVSKSARTADGSSQNIIGMMNIPVTCDDNTHTVSFMVYFDHNSVTLTLGGHRQRTPSRPIDHRLNKLHQRSAQDRTVPRALTAIRALLLNDDQNNYFPPFKPMCYLNTEQKSGTCKNTLKYQKGRLALKESLCRGTLRTAAALGAGDAHLRGRLLYHLHAALAERARRCPDQHNVKNLMFIPYAQNDFDGYTAKIKQVIDPWGFNVTGLHSYPDPEQAVYSAKAIFIGGGNTFLLLKRLYENNLVNLIKTRVDEGNLLYIGSSAGTNVATKSIHTTNDMPIIFPPTFEAISIVPFNINPHYIDKVESETHKGETRDQRIEEYIEMPHAAPVLGLREGSILHVNGNQLAIKGIAGAVLFKKGDKKTELAVGEDVSFLCRYEQDENST</sequence>
<protein>
    <submittedName>
        <fullName evidence="1">Uncharacterized protein</fullName>
    </submittedName>
</protein>
<dbReference type="Proteomes" id="UP001064048">
    <property type="component" value="Chromosome 3"/>
</dbReference>
<proteinExistence type="predicted"/>
<evidence type="ECO:0000313" key="1">
    <source>
        <dbReference type="EMBL" id="KAI8428140.1"/>
    </source>
</evidence>